<dbReference type="PANTHER" id="PTHR43065">
    <property type="entry name" value="SENSOR HISTIDINE KINASE"/>
    <property type="match status" value="1"/>
</dbReference>
<dbReference type="HOGENOM" id="CLU_541722_0_0_12"/>
<reference evidence="6 7" key="1">
    <citation type="journal article" date="2015" name="Stand. Genomic Sci.">
        <title>Complete genome sequence and description of Salinispira pacifica gen. nov., sp. nov., a novel spirochaete isolated form a hypersaline microbial mat.</title>
        <authorList>
            <person name="Ben Hania W."/>
            <person name="Joseph M."/>
            <person name="Schumann P."/>
            <person name="Bunk B."/>
            <person name="Fiebig A."/>
            <person name="Sproer C."/>
            <person name="Klenk H.P."/>
            <person name="Fardeau M.L."/>
            <person name="Spring S."/>
        </authorList>
    </citation>
    <scope>NUCLEOTIDE SEQUENCE [LARGE SCALE GENOMIC DNA]</scope>
    <source>
        <strain evidence="6 7">L21-RPul-D2</strain>
    </source>
</reference>
<dbReference type="PRINTS" id="PR00344">
    <property type="entry name" value="BCTRLSENSOR"/>
</dbReference>
<feature type="transmembrane region" description="Helical" evidence="4">
    <location>
        <begin position="135"/>
        <end position="157"/>
    </location>
</feature>
<evidence type="ECO:0000313" key="6">
    <source>
        <dbReference type="EMBL" id="AHC16202.1"/>
    </source>
</evidence>
<keyword evidence="6" id="KW-0418">Kinase</keyword>
<organism evidence="6 7">
    <name type="scientific">Salinispira pacifica</name>
    <dbReference type="NCBI Taxonomy" id="1307761"/>
    <lineage>
        <taxon>Bacteria</taxon>
        <taxon>Pseudomonadati</taxon>
        <taxon>Spirochaetota</taxon>
        <taxon>Spirochaetia</taxon>
        <taxon>Spirochaetales</taxon>
        <taxon>Spirochaetaceae</taxon>
        <taxon>Salinispira</taxon>
    </lineage>
</organism>
<evidence type="ECO:0000256" key="3">
    <source>
        <dbReference type="SAM" id="Coils"/>
    </source>
</evidence>
<dbReference type="Proteomes" id="UP000018680">
    <property type="component" value="Chromosome"/>
</dbReference>
<dbReference type="EMBL" id="CP006939">
    <property type="protein sequence ID" value="AHC16202.1"/>
    <property type="molecule type" value="Genomic_DNA"/>
</dbReference>
<feature type="transmembrane region" description="Helical" evidence="4">
    <location>
        <begin position="177"/>
        <end position="195"/>
    </location>
</feature>
<proteinExistence type="predicted"/>
<dbReference type="SMART" id="SM00387">
    <property type="entry name" value="HATPase_c"/>
    <property type="match status" value="1"/>
</dbReference>
<dbReference type="OrthoDB" id="312445at2"/>
<dbReference type="InterPro" id="IPR005467">
    <property type="entry name" value="His_kinase_dom"/>
</dbReference>
<sequence>MKFFSRLLAFLTRSYAGERQDLFRKAQTIAILNLLFLVLLLFFFLLNLIFTGAFAQDAQILLSLAALVFINLVMLRARRLHLAVYSSIISLMLAFSLIVFLSSGRSVLKIYNLGFYYIFIILVAGLVGTSWHQSAFTGVASMVLGSWFFFFSIVPAVTGSSDITAPEPGQFIGLSDSYASVMLILFAATFVSLFLNMQLQRAFGELHQLNNELEAEVQNQTSELQETLDRLRHSKAQLVESEKLAALGGLVGGISHEINTPLGNSLTAVTHGENILNRLVEEFQSGSMSKSGFTSGIEDIHQSHKIIQRNLKAAIDLLERFKRISSDQHSERLQRFNVRNEIDNVLVAHQNTLKRLNELTIDIEGPPDLEVVGYPGMIWQILTNFLQNSLKHGLSDGKGSIRIVYSMWDENTENGSVSDNELIISFSDDGAGMSSSVRERIYEPFFTTNREEGGTGLGLNIVYNLVQQMGGTLHCVSSPGMGARFIIRIPVNSALDGMGENSV</sequence>
<keyword evidence="4" id="KW-1133">Transmembrane helix</keyword>
<evidence type="ECO:0000256" key="1">
    <source>
        <dbReference type="ARBA" id="ARBA00000085"/>
    </source>
</evidence>
<protein>
    <recommendedName>
        <fullName evidence="2">histidine kinase</fullName>
        <ecNumber evidence="2">2.7.13.3</ecNumber>
    </recommendedName>
</protein>
<dbReference type="InterPro" id="IPR003594">
    <property type="entry name" value="HATPase_dom"/>
</dbReference>
<dbReference type="PANTHER" id="PTHR43065:SF47">
    <property type="match status" value="1"/>
</dbReference>
<evidence type="ECO:0000256" key="2">
    <source>
        <dbReference type="ARBA" id="ARBA00012438"/>
    </source>
</evidence>
<feature type="coiled-coil region" evidence="3">
    <location>
        <begin position="196"/>
        <end position="234"/>
    </location>
</feature>
<keyword evidence="3" id="KW-0175">Coiled coil</keyword>
<dbReference type="Gene3D" id="1.10.287.130">
    <property type="match status" value="1"/>
</dbReference>
<feature type="domain" description="Histidine kinase" evidence="5">
    <location>
        <begin position="253"/>
        <end position="493"/>
    </location>
</feature>
<dbReference type="STRING" id="1307761.L21SP2_2854"/>
<feature type="transmembrane region" description="Helical" evidence="4">
    <location>
        <begin position="82"/>
        <end position="104"/>
    </location>
</feature>
<dbReference type="EC" id="2.7.13.3" evidence="2"/>
<dbReference type="InterPro" id="IPR036890">
    <property type="entry name" value="HATPase_C_sf"/>
</dbReference>
<dbReference type="Gene3D" id="3.30.565.10">
    <property type="entry name" value="Histidine kinase-like ATPase, C-terminal domain"/>
    <property type="match status" value="1"/>
</dbReference>
<dbReference type="InterPro" id="IPR004358">
    <property type="entry name" value="Sig_transdc_His_kin-like_C"/>
</dbReference>
<dbReference type="RefSeq" id="WP_024269099.1">
    <property type="nucleotide sequence ID" value="NC_023035.1"/>
</dbReference>
<dbReference type="KEGG" id="slr:L21SP2_2854"/>
<keyword evidence="7" id="KW-1185">Reference proteome</keyword>
<dbReference type="AlphaFoldDB" id="V5WK57"/>
<name>V5WK57_9SPIO</name>
<feature type="transmembrane region" description="Helical" evidence="4">
    <location>
        <begin position="29"/>
        <end position="52"/>
    </location>
</feature>
<evidence type="ECO:0000256" key="4">
    <source>
        <dbReference type="SAM" id="Phobius"/>
    </source>
</evidence>
<feature type="transmembrane region" description="Helical" evidence="4">
    <location>
        <begin position="110"/>
        <end position="128"/>
    </location>
</feature>
<evidence type="ECO:0000259" key="5">
    <source>
        <dbReference type="PROSITE" id="PS50109"/>
    </source>
</evidence>
<keyword evidence="4" id="KW-0812">Transmembrane</keyword>
<dbReference type="eggNOG" id="COG4191">
    <property type="taxonomic scope" value="Bacteria"/>
</dbReference>
<dbReference type="PROSITE" id="PS50109">
    <property type="entry name" value="HIS_KIN"/>
    <property type="match status" value="1"/>
</dbReference>
<feature type="transmembrane region" description="Helical" evidence="4">
    <location>
        <begin position="58"/>
        <end position="75"/>
    </location>
</feature>
<dbReference type="Pfam" id="PF02518">
    <property type="entry name" value="HATPase_c"/>
    <property type="match status" value="1"/>
</dbReference>
<accession>V5WK57</accession>
<comment type="catalytic activity">
    <reaction evidence="1">
        <text>ATP + protein L-histidine = ADP + protein N-phospho-L-histidine.</text>
        <dbReference type="EC" id="2.7.13.3"/>
    </reaction>
</comment>
<dbReference type="SUPFAM" id="SSF55874">
    <property type="entry name" value="ATPase domain of HSP90 chaperone/DNA topoisomerase II/histidine kinase"/>
    <property type="match status" value="1"/>
</dbReference>
<dbReference type="GO" id="GO:0004673">
    <property type="term" value="F:protein histidine kinase activity"/>
    <property type="evidence" value="ECO:0007669"/>
    <property type="project" value="UniProtKB-EC"/>
</dbReference>
<gene>
    <name evidence="6" type="ORF">L21SP2_2854</name>
</gene>
<evidence type="ECO:0000313" key="7">
    <source>
        <dbReference type="Proteomes" id="UP000018680"/>
    </source>
</evidence>
<keyword evidence="6" id="KW-0808">Transferase</keyword>
<keyword evidence="4" id="KW-0472">Membrane</keyword>